<keyword evidence="5 7" id="KW-1133">Transmembrane helix</keyword>
<feature type="transmembrane region" description="Helical" evidence="7">
    <location>
        <begin position="146"/>
        <end position="168"/>
    </location>
</feature>
<evidence type="ECO:0000256" key="7">
    <source>
        <dbReference type="SAM" id="Phobius"/>
    </source>
</evidence>
<proteinExistence type="inferred from homology"/>
<dbReference type="InterPro" id="IPR038770">
    <property type="entry name" value="Na+/solute_symporter_sf"/>
</dbReference>
<dbReference type="Gene3D" id="1.20.1530.20">
    <property type="match status" value="1"/>
</dbReference>
<organism evidence="9 10">
    <name type="scientific">candidate division WWE3 bacterium CG06_land_8_20_14_3_00_42_16</name>
    <dbReference type="NCBI Taxonomy" id="1975083"/>
    <lineage>
        <taxon>Bacteria</taxon>
        <taxon>Katanobacteria</taxon>
    </lineage>
</organism>
<dbReference type="GO" id="GO:0016020">
    <property type="term" value="C:membrane"/>
    <property type="evidence" value="ECO:0007669"/>
    <property type="project" value="UniProtKB-SubCell"/>
</dbReference>
<feature type="transmembrane region" description="Helical" evidence="7">
    <location>
        <begin position="351"/>
        <end position="370"/>
    </location>
</feature>
<sequence>MQSVFFEIGFIVVLATFLGAISRRFRQPLFLAYLATGMIVKALGLNVLSDGETLSILAEFGIAFLLFIVGLELNPKEIKEMGKPALIIGGGEVLAVTVLGIILGRFLGFSPTAAVYLGLALSFSSTIIVVKLLSEKGEINALYGRISVGILLFQDLVAIVALILLSSFGSGGNIIRLVLTIIKTLVFLLILRLVARDFLPAFFKRLSVDGELLFVGSIAWCLVLAGAAKLMGFSLEIGAFLGGLTLAATSFRFQIGAKIKPLRNFFILIFFVVLGLEANFAHLSQLLLPTALCVLVVLILKPIIIMALIGSQGYRKRSGFLAGLYLSQISEFSLVLVAWGASVGHLNKDQVSLITLVAILSITISSLFISKDRKLYEKLRHPLSFLEREKVRKERIKVSPEYIDHVILIGCHRMGIDFWHALKENNIPFVVLDFDPKIIKNLEKEDVPCIFGDMGDPEILELLNLAKAKMVISTVADLHDNLELLEIVGKINPGLVTILTASQISEALKLYQQGANYVILPHLLGGHIVADLLEKHWQDLGKLNESRAAHIKELLERKELGYEG</sequence>
<dbReference type="PANTHER" id="PTHR42751">
    <property type="entry name" value="SODIUM/HYDROGEN EXCHANGER FAMILY/TRKA DOMAIN PROTEIN"/>
    <property type="match status" value="1"/>
</dbReference>
<dbReference type="Pfam" id="PF02254">
    <property type="entry name" value="TrkA_N"/>
    <property type="match status" value="1"/>
</dbReference>
<keyword evidence="4 7" id="KW-0812">Transmembrane</keyword>
<protein>
    <recommendedName>
        <fullName evidence="8">RCK N-terminal domain-containing protein</fullName>
    </recommendedName>
</protein>
<feature type="transmembrane region" description="Helical" evidence="7">
    <location>
        <begin position="113"/>
        <end position="134"/>
    </location>
</feature>
<comment type="similarity">
    <text evidence="2">Belongs to the monovalent cation:proton antiporter 2 (CPA2) transporter (TC 2.A.37) family.</text>
</comment>
<comment type="caution">
    <text evidence="9">The sequence shown here is derived from an EMBL/GenBank/DDBJ whole genome shotgun (WGS) entry which is preliminary data.</text>
</comment>
<feature type="transmembrane region" description="Helical" evidence="7">
    <location>
        <begin position="206"/>
        <end position="227"/>
    </location>
</feature>
<dbReference type="PANTHER" id="PTHR42751:SF3">
    <property type="entry name" value="SODIUM_GLUTAMATE SYMPORTER"/>
    <property type="match status" value="1"/>
</dbReference>
<dbReference type="SUPFAM" id="SSF51735">
    <property type="entry name" value="NAD(P)-binding Rossmann-fold domains"/>
    <property type="match status" value="1"/>
</dbReference>
<gene>
    <name evidence="9" type="ORF">COS81_02795</name>
</gene>
<keyword evidence="6 7" id="KW-0472">Membrane</keyword>
<dbReference type="Pfam" id="PF00999">
    <property type="entry name" value="Na_H_Exchanger"/>
    <property type="match status" value="1"/>
</dbReference>
<dbReference type="InterPro" id="IPR036291">
    <property type="entry name" value="NAD(P)-bd_dom_sf"/>
</dbReference>
<dbReference type="GO" id="GO:0015297">
    <property type="term" value="F:antiporter activity"/>
    <property type="evidence" value="ECO:0007669"/>
    <property type="project" value="InterPro"/>
</dbReference>
<comment type="subcellular location">
    <subcellularLocation>
        <location evidence="1">Membrane</location>
        <topology evidence="1">Multi-pass membrane protein</topology>
    </subcellularLocation>
</comment>
<evidence type="ECO:0000259" key="8">
    <source>
        <dbReference type="PROSITE" id="PS51201"/>
    </source>
</evidence>
<feature type="transmembrane region" description="Helical" evidence="7">
    <location>
        <begin position="6"/>
        <end position="22"/>
    </location>
</feature>
<feature type="domain" description="RCK N-terminal" evidence="8">
    <location>
        <begin position="403"/>
        <end position="520"/>
    </location>
</feature>
<evidence type="ECO:0000256" key="3">
    <source>
        <dbReference type="ARBA" id="ARBA00022448"/>
    </source>
</evidence>
<feature type="transmembrane region" description="Helical" evidence="7">
    <location>
        <begin position="320"/>
        <end position="339"/>
    </location>
</feature>
<keyword evidence="3" id="KW-0813">Transport</keyword>
<evidence type="ECO:0000313" key="9">
    <source>
        <dbReference type="EMBL" id="PIU68744.1"/>
    </source>
</evidence>
<reference evidence="10" key="1">
    <citation type="submission" date="2017-09" db="EMBL/GenBank/DDBJ databases">
        <title>Depth-based differentiation of microbial function through sediment-hosted aquifers and enrichment of novel symbionts in the deep terrestrial subsurface.</title>
        <authorList>
            <person name="Probst A.J."/>
            <person name="Ladd B."/>
            <person name="Jarett J.K."/>
            <person name="Geller-Mcgrath D.E."/>
            <person name="Sieber C.M.K."/>
            <person name="Emerson J.B."/>
            <person name="Anantharaman K."/>
            <person name="Thomas B.C."/>
            <person name="Malmstrom R."/>
            <person name="Stieglmeier M."/>
            <person name="Klingl A."/>
            <person name="Woyke T."/>
            <person name="Ryan C.M."/>
            <person name="Banfield J.F."/>
        </authorList>
    </citation>
    <scope>NUCLEOTIDE SEQUENCE [LARGE SCALE GENOMIC DNA]</scope>
</reference>
<dbReference type="GO" id="GO:0006813">
    <property type="term" value="P:potassium ion transport"/>
    <property type="evidence" value="ECO:0007669"/>
    <property type="project" value="InterPro"/>
</dbReference>
<feature type="transmembrane region" description="Helical" evidence="7">
    <location>
        <begin position="265"/>
        <end position="281"/>
    </location>
</feature>
<evidence type="ECO:0000256" key="1">
    <source>
        <dbReference type="ARBA" id="ARBA00004141"/>
    </source>
</evidence>
<dbReference type="Gene3D" id="3.40.50.720">
    <property type="entry name" value="NAD(P)-binding Rossmann-like Domain"/>
    <property type="match status" value="1"/>
</dbReference>
<feature type="transmembrane region" description="Helical" evidence="7">
    <location>
        <begin position="54"/>
        <end position="73"/>
    </location>
</feature>
<dbReference type="EMBL" id="PEWD01000058">
    <property type="protein sequence ID" value="PIU68744.1"/>
    <property type="molecule type" value="Genomic_DNA"/>
</dbReference>
<evidence type="ECO:0000256" key="2">
    <source>
        <dbReference type="ARBA" id="ARBA00005551"/>
    </source>
</evidence>
<evidence type="ECO:0000256" key="4">
    <source>
        <dbReference type="ARBA" id="ARBA00022692"/>
    </source>
</evidence>
<evidence type="ECO:0000256" key="5">
    <source>
        <dbReference type="ARBA" id="ARBA00022989"/>
    </source>
</evidence>
<accession>A0A2M7AN03</accession>
<evidence type="ECO:0000256" key="6">
    <source>
        <dbReference type="ARBA" id="ARBA00023136"/>
    </source>
</evidence>
<name>A0A2M7AN03_UNCKA</name>
<evidence type="ECO:0000313" key="10">
    <source>
        <dbReference type="Proteomes" id="UP000229916"/>
    </source>
</evidence>
<feature type="transmembrane region" description="Helical" evidence="7">
    <location>
        <begin position="287"/>
        <end position="308"/>
    </location>
</feature>
<feature type="transmembrane region" description="Helical" evidence="7">
    <location>
        <begin position="85"/>
        <end position="107"/>
    </location>
</feature>
<dbReference type="PROSITE" id="PS51201">
    <property type="entry name" value="RCK_N"/>
    <property type="match status" value="1"/>
</dbReference>
<dbReference type="GO" id="GO:1902600">
    <property type="term" value="P:proton transmembrane transport"/>
    <property type="evidence" value="ECO:0007669"/>
    <property type="project" value="InterPro"/>
</dbReference>
<dbReference type="Proteomes" id="UP000229916">
    <property type="component" value="Unassembled WGS sequence"/>
</dbReference>
<feature type="transmembrane region" description="Helical" evidence="7">
    <location>
        <begin position="29"/>
        <end position="48"/>
    </location>
</feature>
<feature type="transmembrane region" description="Helical" evidence="7">
    <location>
        <begin position="233"/>
        <end position="253"/>
    </location>
</feature>
<feature type="transmembrane region" description="Helical" evidence="7">
    <location>
        <begin position="174"/>
        <end position="194"/>
    </location>
</feature>
<dbReference type="InterPro" id="IPR003148">
    <property type="entry name" value="RCK_N"/>
</dbReference>
<dbReference type="AlphaFoldDB" id="A0A2M7AN03"/>
<dbReference type="InterPro" id="IPR006153">
    <property type="entry name" value="Cation/H_exchanger_TM"/>
</dbReference>